<dbReference type="KEGG" id="hoh:Hoch_1425"/>
<dbReference type="HOGENOM" id="CLU_3200540_0_0_7"/>
<dbReference type="RefSeq" id="WP_012826588.1">
    <property type="nucleotide sequence ID" value="NC_013440.1"/>
</dbReference>
<name>D0LUT9_HALO1</name>
<proteinExistence type="predicted"/>
<gene>
    <name evidence="2" type="ordered locus">Hoch_1425</name>
</gene>
<sequence length="45" mass="5105">MAKKKTDTKKTFLQDLGKATEETKSDGPPERYDNLVFRTKGPYLG</sequence>
<dbReference type="STRING" id="502025.Hoch_1425"/>
<dbReference type="AlphaFoldDB" id="D0LUT9"/>
<keyword evidence="3" id="KW-1185">Reference proteome</keyword>
<evidence type="ECO:0000256" key="1">
    <source>
        <dbReference type="SAM" id="MobiDB-lite"/>
    </source>
</evidence>
<protein>
    <submittedName>
        <fullName evidence="2">Uncharacterized protein</fullName>
    </submittedName>
</protein>
<organism evidence="2 3">
    <name type="scientific">Haliangium ochraceum (strain DSM 14365 / JCM 11303 / SMP-2)</name>
    <dbReference type="NCBI Taxonomy" id="502025"/>
    <lineage>
        <taxon>Bacteria</taxon>
        <taxon>Pseudomonadati</taxon>
        <taxon>Myxococcota</taxon>
        <taxon>Polyangia</taxon>
        <taxon>Haliangiales</taxon>
        <taxon>Kofleriaceae</taxon>
        <taxon>Haliangium</taxon>
    </lineage>
</organism>
<dbReference type="EMBL" id="CP001804">
    <property type="protein sequence ID" value="ACY13979.1"/>
    <property type="molecule type" value="Genomic_DNA"/>
</dbReference>
<feature type="region of interest" description="Disordered" evidence="1">
    <location>
        <begin position="1"/>
        <end position="45"/>
    </location>
</feature>
<evidence type="ECO:0000313" key="2">
    <source>
        <dbReference type="EMBL" id="ACY13979.1"/>
    </source>
</evidence>
<dbReference type="Proteomes" id="UP000001880">
    <property type="component" value="Chromosome"/>
</dbReference>
<reference evidence="2 3" key="1">
    <citation type="journal article" date="2010" name="Stand. Genomic Sci.">
        <title>Complete genome sequence of Haliangium ochraceum type strain (SMP-2).</title>
        <authorList>
            <consortium name="US DOE Joint Genome Institute (JGI-PGF)"/>
            <person name="Ivanova N."/>
            <person name="Daum C."/>
            <person name="Lang E."/>
            <person name="Abt B."/>
            <person name="Kopitz M."/>
            <person name="Saunders E."/>
            <person name="Lapidus A."/>
            <person name="Lucas S."/>
            <person name="Glavina Del Rio T."/>
            <person name="Nolan M."/>
            <person name="Tice H."/>
            <person name="Copeland A."/>
            <person name="Cheng J.F."/>
            <person name="Chen F."/>
            <person name="Bruce D."/>
            <person name="Goodwin L."/>
            <person name="Pitluck S."/>
            <person name="Mavromatis K."/>
            <person name="Pati A."/>
            <person name="Mikhailova N."/>
            <person name="Chen A."/>
            <person name="Palaniappan K."/>
            <person name="Land M."/>
            <person name="Hauser L."/>
            <person name="Chang Y.J."/>
            <person name="Jeffries C.D."/>
            <person name="Detter J.C."/>
            <person name="Brettin T."/>
            <person name="Rohde M."/>
            <person name="Goker M."/>
            <person name="Bristow J."/>
            <person name="Markowitz V."/>
            <person name="Eisen J.A."/>
            <person name="Hugenholtz P."/>
            <person name="Kyrpides N.C."/>
            <person name="Klenk H.P."/>
        </authorList>
    </citation>
    <scope>NUCLEOTIDE SEQUENCE [LARGE SCALE GENOMIC DNA]</scope>
    <source>
        <strain evidence="3">DSM 14365 / CIP 107738 / JCM 11303 / AJ 13395 / SMP-2</strain>
    </source>
</reference>
<accession>D0LUT9</accession>
<evidence type="ECO:0000313" key="3">
    <source>
        <dbReference type="Proteomes" id="UP000001880"/>
    </source>
</evidence>
<feature type="compositionally biased region" description="Basic and acidic residues" evidence="1">
    <location>
        <begin position="1"/>
        <end position="33"/>
    </location>
</feature>